<sequence>MRIECDAVLFDVDGVLVGSMELIESVLREWAADAGLEPDSVVALSHGRRDVDLIRLVAPVLDAEAEAQRIADREEHLLAGLREVPGAGALVAALPAGSWSAVTSGTRRVAAGRLAAAGLPVPVHLVGAEDVVRGKPDPEGYLKAARLLGIAPQRCLVFEDAVAGVRAADAAGMRCVGVSAATRALGDELAGWVEDLRTVCVHGTTRGLFLEVEEVR</sequence>
<dbReference type="Pfam" id="PF00702">
    <property type="entry name" value="Hydrolase"/>
    <property type="match status" value="1"/>
</dbReference>
<gene>
    <name evidence="1" type="ORF">F4560_002906</name>
</gene>
<protein>
    <submittedName>
        <fullName evidence="1">Sugar-phosphatase</fullName>
        <ecNumber evidence="1">3.1.3.23</ecNumber>
    </submittedName>
</protein>
<dbReference type="InterPro" id="IPR051806">
    <property type="entry name" value="HAD-like_SPP"/>
</dbReference>
<organism evidence="1 2">
    <name type="scientific">Saccharothrix ecbatanensis</name>
    <dbReference type="NCBI Taxonomy" id="1105145"/>
    <lineage>
        <taxon>Bacteria</taxon>
        <taxon>Bacillati</taxon>
        <taxon>Actinomycetota</taxon>
        <taxon>Actinomycetes</taxon>
        <taxon>Pseudonocardiales</taxon>
        <taxon>Pseudonocardiaceae</taxon>
        <taxon>Saccharothrix</taxon>
    </lineage>
</organism>
<dbReference type="InterPro" id="IPR023214">
    <property type="entry name" value="HAD_sf"/>
</dbReference>
<dbReference type="SFLD" id="SFLDG01129">
    <property type="entry name" value="C1.5:_HAD__Beta-PGM__Phosphata"/>
    <property type="match status" value="1"/>
</dbReference>
<dbReference type="SFLD" id="SFLDS00003">
    <property type="entry name" value="Haloacid_Dehalogenase"/>
    <property type="match status" value="1"/>
</dbReference>
<dbReference type="Gene3D" id="3.40.50.1000">
    <property type="entry name" value="HAD superfamily/HAD-like"/>
    <property type="match status" value="1"/>
</dbReference>
<dbReference type="GO" id="GO:0050308">
    <property type="term" value="F:sugar-phosphatase activity"/>
    <property type="evidence" value="ECO:0007669"/>
    <property type="project" value="UniProtKB-EC"/>
</dbReference>
<keyword evidence="1" id="KW-0378">Hydrolase</keyword>
<dbReference type="InterPro" id="IPR036412">
    <property type="entry name" value="HAD-like_sf"/>
</dbReference>
<proteinExistence type="predicted"/>
<dbReference type="SUPFAM" id="SSF56784">
    <property type="entry name" value="HAD-like"/>
    <property type="match status" value="1"/>
</dbReference>
<dbReference type="AlphaFoldDB" id="A0A7W9HJL2"/>
<dbReference type="RefSeq" id="WP_184920305.1">
    <property type="nucleotide sequence ID" value="NZ_JACHMO010000001.1"/>
</dbReference>
<dbReference type="NCBIfam" id="TIGR01509">
    <property type="entry name" value="HAD-SF-IA-v3"/>
    <property type="match status" value="1"/>
</dbReference>
<dbReference type="PANTHER" id="PTHR43481">
    <property type="entry name" value="FRUCTOSE-1-PHOSPHATE PHOSPHATASE"/>
    <property type="match status" value="1"/>
</dbReference>
<keyword evidence="2" id="KW-1185">Reference proteome</keyword>
<dbReference type="Proteomes" id="UP000552097">
    <property type="component" value="Unassembled WGS sequence"/>
</dbReference>
<name>A0A7W9HJL2_9PSEU</name>
<reference evidence="1 2" key="1">
    <citation type="submission" date="2020-08" db="EMBL/GenBank/DDBJ databases">
        <title>Sequencing the genomes of 1000 actinobacteria strains.</title>
        <authorList>
            <person name="Klenk H.-P."/>
        </authorList>
    </citation>
    <scope>NUCLEOTIDE SEQUENCE [LARGE SCALE GENOMIC DNA]</scope>
    <source>
        <strain evidence="1 2">DSM 45486</strain>
    </source>
</reference>
<dbReference type="Gene3D" id="1.10.150.240">
    <property type="entry name" value="Putative phosphatase, domain 2"/>
    <property type="match status" value="1"/>
</dbReference>
<evidence type="ECO:0000313" key="2">
    <source>
        <dbReference type="Proteomes" id="UP000552097"/>
    </source>
</evidence>
<evidence type="ECO:0000313" key="1">
    <source>
        <dbReference type="EMBL" id="MBB5803138.1"/>
    </source>
</evidence>
<dbReference type="EMBL" id="JACHMO010000001">
    <property type="protein sequence ID" value="MBB5803138.1"/>
    <property type="molecule type" value="Genomic_DNA"/>
</dbReference>
<comment type="caution">
    <text evidence="1">The sequence shown here is derived from an EMBL/GenBank/DDBJ whole genome shotgun (WGS) entry which is preliminary data.</text>
</comment>
<accession>A0A7W9HJL2</accession>
<dbReference type="EC" id="3.1.3.23" evidence="1"/>
<dbReference type="InterPro" id="IPR006439">
    <property type="entry name" value="HAD-SF_hydro_IA"/>
</dbReference>
<dbReference type="PANTHER" id="PTHR43481:SF4">
    <property type="entry name" value="GLYCEROL-1-PHOSPHATE PHOSPHOHYDROLASE 1-RELATED"/>
    <property type="match status" value="1"/>
</dbReference>
<dbReference type="InterPro" id="IPR023198">
    <property type="entry name" value="PGP-like_dom2"/>
</dbReference>